<dbReference type="GO" id="GO:0003677">
    <property type="term" value="F:DNA binding"/>
    <property type="evidence" value="ECO:0007669"/>
    <property type="project" value="UniProtKB-KW"/>
</dbReference>
<feature type="domain" description="HTH luxR-type" evidence="4">
    <location>
        <begin position="814"/>
        <end position="879"/>
    </location>
</feature>
<evidence type="ECO:0000256" key="1">
    <source>
        <dbReference type="ARBA" id="ARBA00023015"/>
    </source>
</evidence>
<dbReference type="SMART" id="SM00421">
    <property type="entry name" value="HTH_LUXR"/>
    <property type="match status" value="1"/>
</dbReference>
<keyword evidence="2" id="KW-0238">DNA-binding</keyword>
<dbReference type="InterPro" id="IPR036388">
    <property type="entry name" value="WH-like_DNA-bd_sf"/>
</dbReference>
<comment type="caution">
    <text evidence="5">The sequence shown here is derived from an EMBL/GenBank/DDBJ whole genome shotgun (WGS) entry which is preliminary data.</text>
</comment>
<evidence type="ECO:0000256" key="2">
    <source>
        <dbReference type="ARBA" id="ARBA00023125"/>
    </source>
</evidence>
<dbReference type="SUPFAM" id="SSF48452">
    <property type="entry name" value="TPR-like"/>
    <property type="match status" value="1"/>
</dbReference>
<dbReference type="SUPFAM" id="SSF52540">
    <property type="entry name" value="P-loop containing nucleoside triphosphate hydrolases"/>
    <property type="match status" value="1"/>
</dbReference>
<gene>
    <name evidence="5" type="ORF">DN069_01985</name>
</gene>
<dbReference type="AlphaFoldDB" id="A0A2X0KEE1"/>
<dbReference type="GO" id="GO:0006355">
    <property type="term" value="P:regulation of DNA-templated transcription"/>
    <property type="evidence" value="ECO:0007669"/>
    <property type="project" value="InterPro"/>
</dbReference>
<dbReference type="Gene3D" id="1.10.10.10">
    <property type="entry name" value="Winged helix-like DNA-binding domain superfamily/Winged helix DNA-binding domain"/>
    <property type="match status" value="1"/>
</dbReference>
<dbReference type="Gene3D" id="1.25.40.10">
    <property type="entry name" value="Tetratricopeptide repeat domain"/>
    <property type="match status" value="1"/>
</dbReference>
<dbReference type="InterPro" id="IPR000792">
    <property type="entry name" value="Tscrpt_reg_LuxR_C"/>
</dbReference>
<dbReference type="InterPro" id="IPR027417">
    <property type="entry name" value="P-loop_NTPase"/>
</dbReference>
<sequence length="881" mass="94123">MAVRFAVPVLPAESVHRPRLVGRLAEGVRGPLVLVTGPAGAGKTLLAADWFRTVCGTGRAAWLTLEQSDNEPGRFWTYVLEAMRYHGVPLPADIQAPYDPRGADPALLGRLAAHLHSQDQPVVLVLDEFDRIALPQIAAELHELIRHAGAGLRLVLVSRTDPLLPLYRYRLTGELTCVRAADLAFSAEETIELFTTHGLAVTEESIRALTTRLDGWAAGLRLAALAAQEAPDPEASVRDFETGQGAVADFLTNEVLAAQPAETQDLLLRTCVLDQIHPDLADALTGRRDGARILDDLDRANAFLTPLGHSWYRQHPLFAEILRIRLHVRQPDLERVVHVRAARWLGEHGQLMAALTHAAQGEDWEFAAVLLVRSLAVWRLLVGRDAERLAHLFAAMPPETPGPAPALARAVLELARHDPDRAVAHLRAAEATLGRDSGTGDGNRDRTGDAALRLTAACLRALAARQTGSVEMAEAAVAQAAQLRAQLPPELVEAHPELSAHLMDDLGAVLLKDGRFAEAGRALATAVETPDAPDTAQPRHDSLCGLGLIELLDGRLTRAQEHARAAMAEARRSALPPGAGTGAGQLVLAEVAIDRGELAAADAELRSADAAVGDNSDAVVTQELSVAHSLLLLADGKPKAALDALQAPEPAVQAAAPWLADRVAATAAAAHLAAGHPDAALDALRDADRLAPEPAVASARARLALGEPEKALHDLVELDARDTDGSVVDVQAMLTRAQAVDALGDPATARRLVRAALDAAHAERLWLPFRLAAPWLCRVLNGDPGLTRPHPWLPPDLRPAPAPDLPLGAGTDELPAVIPPLSEREREVLARAAELMSTEEIATDLFLSVNTVKTHLKSINRKLAASRRGEAVRRARRLNLL</sequence>
<evidence type="ECO:0000313" key="6">
    <source>
        <dbReference type="Proteomes" id="UP000248889"/>
    </source>
</evidence>
<keyword evidence="6" id="KW-1185">Reference proteome</keyword>
<dbReference type="Pfam" id="PF00196">
    <property type="entry name" value="GerE"/>
    <property type="match status" value="1"/>
</dbReference>
<dbReference type="InterPro" id="IPR016032">
    <property type="entry name" value="Sig_transdc_resp-reg_C-effctor"/>
</dbReference>
<dbReference type="InterPro" id="IPR011990">
    <property type="entry name" value="TPR-like_helical_dom_sf"/>
</dbReference>
<dbReference type="InterPro" id="IPR041664">
    <property type="entry name" value="AAA_16"/>
</dbReference>
<reference evidence="5 6" key="1">
    <citation type="submission" date="2018-06" db="EMBL/GenBank/DDBJ databases">
        <title>Streptacidiphilus pinicola sp. nov., isolated from pine grove soil.</title>
        <authorList>
            <person name="Roh S.G."/>
            <person name="Park S."/>
            <person name="Kim M.-K."/>
            <person name="Yun B.-R."/>
            <person name="Park J."/>
            <person name="Kim M.J."/>
            <person name="Kim Y.S."/>
            <person name="Kim S.B."/>
        </authorList>
    </citation>
    <scope>NUCLEOTIDE SEQUENCE [LARGE SCALE GENOMIC DNA]</scope>
    <source>
        <strain evidence="5 6">MMS16-CNU450</strain>
    </source>
</reference>
<dbReference type="PROSITE" id="PS50043">
    <property type="entry name" value="HTH_LUXR_2"/>
    <property type="match status" value="1"/>
</dbReference>
<dbReference type="Proteomes" id="UP000248889">
    <property type="component" value="Unassembled WGS sequence"/>
</dbReference>
<name>A0A2X0KEE1_9ACTN</name>
<dbReference type="InterPro" id="IPR059106">
    <property type="entry name" value="WHD_MalT"/>
</dbReference>
<evidence type="ECO:0000259" key="4">
    <source>
        <dbReference type="PROSITE" id="PS50043"/>
    </source>
</evidence>
<accession>A0A2X0KEE1</accession>
<dbReference type="Pfam" id="PF13191">
    <property type="entry name" value="AAA_16"/>
    <property type="match status" value="1"/>
</dbReference>
<dbReference type="OrthoDB" id="134985at2"/>
<keyword evidence="3" id="KW-0804">Transcription</keyword>
<keyword evidence="1" id="KW-0805">Transcription regulation</keyword>
<dbReference type="Pfam" id="PF25873">
    <property type="entry name" value="WHD_MalT"/>
    <property type="match status" value="1"/>
</dbReference>
<evidence type="ECO:0000256" key="3">
    <source>
        <dbReference type="ARBA" id="ARBA00023163"/>
    </source>
</evidence>
<dbReference type="PANTHER" id="PTHR44688">
    <property type="entry name" value="DNA-BINDING TRANSCRIPTIONAL ACTIVATOR DEVR_DOSR"/>
    <property type="match status" value="1"/>
</dbReference>
<dbReference type="SUPFAM" id="SSF46894">
    <property type="entry name" value="C-terminal effector domain of the bipartite response regulators"/>
    <property type="match status" value="1"/>
</dbReference>
<dbReference type="CDD" id="cd06170">
    <property type="entry name" value="LuxR_C_like"/>
    <property type="match status" value="1"/>
</dbReference>
<proteinExistence type="predicted"/>
<evidence type="ECO:0000313" key="5">
    <source>
        <dbReference type="EMBL" id="RAG87405.1"/>
    </source>
</evidence>
<dbReference type="PANTHER" id="PTHR44688:SF16">
    <property type="entry name" value="DNA-BINDING TRANSCRIPTIONAL ACTIVATOR DEVR_DOSR"/>
    <property type="match status" value="1"/>
</dbReference>
<organism evidence="5 6">
    <name type="scientific">Streptacidiphilus pinicola</name>
    <dbReference type="NCBI Taxonomy" id="2219663"/>
    <lineage>
        <taxon>Bacteria</taxon>
        <taxon>Bacillati</taxon>
        <taxon>Actinomycetota</taxon>
        <taxon>Actinomycetes</taxon>
        <taxon>Kitasatosporales</taxon>
        <taxon>Streptomycetaceae</taxon>
        <taxon>Streptacidiphilus</taxon>
    </lineage>
</organism>
<dbReference type="Gene3D" id="3.40.50.300">
    <property type="entry name" value="P-loop containing nucleotide triphosphate hydrolases"/>
    <property type="match status" value="1"/>
</dbReference>
<dbReference type="EMBL" id="QKYN01000008">
    <property type="protein sequence ID" value="RAG87405.1"/>
    <property type="molecule type" value="Genomic_DNA"/>
</dbReference>
<protein>
    <submittedName>
        <fullName evidence="5">Helix-turn-helix transcriptional regulator</fullName>
    </submittedName>
</protein>
<dbReference type="PRINTS" id="PR00038">
    <property type="entry name" value="HTHLUXR"/>
</dbReference>